<feature type="compositionally biased region" description="Acidic residues" evidence="2">
    <location>
        <begin position="653"/>
        <end position="663"/>
    </location>
</feature>
<gene>
    <name evidence="3" type="ORF">WJX74_002205</name>
</gene>
<dbReference type="Proteomes" id="UP001438707">
    <property type="component" value="Unassembled WGS sequence"/>
</dbReference>
<reference evidence="3 4" key="1">
    <citation type="journal article" date="2024" name="Nat. Commun.">
        <title>Phylogenomics reveals the evolutionary origins of lichenization in chlorophyte algae.</title>
        <authorList>
            <person name="Puginier C."/>
            <person name="Libourel C."/>
            <person name="Otte J."/>
            <person name="Skaloud P."/>
            <person name="Haon M."/>
            <person name="Grisel S."/>
            <person name="Petersen M."/>
            <person name="Berrin J.G."/>
            <person name="Delaux P.M."/>
            <person name="Dal Grande F."/>
            <person name="Keller J."/>
        </authorList>
    </citation>
    <scope>NUCLEOTIDE SEQUENCE [LARGE SCALE GENOMIC DNA]</scope>
    <source>
        <strain evidence="3 4">SAG 2145</strain>
    </source>
</reference>
<dbReference type="EMBL" id="JALJOS010000001">
    <property type="protein sequence ID" value="KAK9844418.1"/>
    <property type="molecule type" value="Genomic_DNA"/>
</dbReference>
<dbReference type="GO" id="GO:0030688">
    <property type="term" value="C:preribosome, small subunit precursor"/>
    <property type="evidence" value="ECO:0007669"/>
    <property type="project" value="TreeGrafter"/>
</dbReference>
<dbReference type="GO" id="GO:0005730">
    <property type="term" value="C:nucleolus"/>
    <property type="evidence" value="ECO:0007669"/>
    <property type="project" value="TreeGrafter"/>
</dbReference>
<dbReference type="PANTHER" id="PTHR13102:SF0">
    <property type="entry name" value="NUCLEOLAR PROTEIN 9"/>
    <property type="match status" value="1"/>
</dbReference>
<dbReference type="SUPFAM" id="SSF48371">
    <property type="entry name" value="ARM repeat"/>
    <property type="match status" value="1"/>
</dbReference>
<keyword evidence="1" id="KW-0677">Repeat</keyword>
<feature type="compositionally biased region" description="Low complexity" evidence="2">
    <location>
        <begin position="873"/>
        <end position="886"/>
    </location>
</feature>
<feature type="region of interest" description="Disordered" evidence="2">
    <location>
        <begin position="621"/>
        <end position="684"/>
    </location>
</feature>
<keyword evidence="4" id="KW-1185">Reference proteome</keyword>
<feature type="compositionally biased region" description="Basic residues" evidence="2">
    <location>
        <begin position="756"/>
        <end position="778"/>
    </location>
</feature>
<dbReference type="GO" id="GO:0000447">
    <property type="term" value="P:endonucleolytic cleavage in ITS1 to separate SSU-rRNA from 5.8S rRNA and LSU-rRNA from tricistronic rRNA transcript (SSU-rRNA, 5.8S rRNA, LSU-rRNA)"/>
    <property type="evidence" value="ECO:0007669"/>
    <property type="project" value="TreeGrafter"/>
</dbReference>
<dbReference type="GO" id="GO:0030686">
    <property type="term" value="C:90S preribosome"/>
    <property type="evidence" value="ECO:0007669"/>
    <property type="project" value="TreeGrafter"/>
</dbReference>
<name>A0AAW1SDS2_9CHLO</name>
<feature type="compositionally biased region" description="Low complexity" evidence="2">
    <location>
        <begin position="671"/>
        <end position="681"/>
    </location>
</feature>
<feature type="region of interest" description="Disordered" evidence="2">
    <location>
        <begin position="697"/>
        <end position="718"/>
    </location>
</feature>
<dbReference type="GO" id="GO:0003723">
    <property type="term" value="F:RNA binding"/>
    <property type="evidence" value="ECO:0007669"/>
    <property type="project" value="InterPro"/>
</dbReference>
<dbReference type="InterPro" id="IPR001313">
    <property type="entry name" value="Pumilio_RNA-bd_rpt"/>
</dbReference>
<comment type="caution">
    <text evidence="3">The sequence shown here is derived from an EMBL/GenBank/DDBJ whole genome shotgun (WGS) entry which is preliminary data.</text>
</comment>
<dbReference type="PANTHER" id="PTHR13102">
    <property type="entry name" value="NUCLEOLAR PROTEIN 9"/>
    <property type="match status" value="1"/>
</dbReference>
<dbReference type="InterPro" id="IPR016024">
    <property type="entry name" value="ARM-type_fold"/>
</dbReference>
<accession>A0AAW1SDS2</accession>
<dbReference type="SMART" id="SM00025">
    <property type="entry name" value="Pumilio"/>
    <property type="match status" value="5"/>
</dbReference>
<dbReference type="Pfam" id="PF22493">
    <property type="entry name" value="PUF_NOP9"/>
    <property type="match status" value="1"/>
</dbReference>
<proteinExistence type="predicted"/>
<dbReference type="GO" id="GO:0000056">
    <property type="term" value="P:ribosomal small subunit export from nucleus"/>
    <property type="evidence" value="ECO:0007669"/>
    <property type="project" value="TreeGrafter"/>
</dbReference>
<dbReference type="Gene3D" id="1.25.10.10">
    <property type="entry name" value="Leucine-rich Repeat Variant"/>
    <property type="match status" value="2"/>
</dbReference>
<dbReference type="InterPro" id="IPR040000">
    <property type="entry name" value="NOP9"/>
</dbReference>
<feature type="compositionally biased region" description="Basic and acidic residues" evidence="2">
    <location>
        <begin position="803"/>
        <end position="814"/>
    </location>
</feature>
<dbReference type="GO" id="GO:0000480">
    <property type="term" value="P:endonucleolytic cleavage in 5'-ETS of tricistronic rRNA transcript (SSU-rRNA, 5.8S rRNA, LSU-rRNA)"/>
    <property type="evidence" value="ECO:0007669"/>
    <property type="project" value="TreeGrafter"/>
</dbReference>
<evidence type="ECO:0000313" key="4">
    <source>
        <dbReference type="Proteomes" id="UP001438707"/>
    </source>
</evidence>
<evidence type="ECO:0000256" key="1">
    <source>
        <dbReference type="ARBA" id="ARBA00022737"/>
    </source>
</evidence>
<evidence type="ECO:0000256" key="2">
    <source>
        <dbReference type="SAM" id="MobiDB-lite"/>
    </source>
</evidence>
<dbReference type="GO" id="GO:0000472">
    <property type="term" value="P:endonucleolytic cleavage to generate mature 5'-end of SSU-rRNA from (SSU-rRNA, 5.8S rRNA, LSU-rRNA)"/>
    <property type="evidence" value="ECO:0007669"/>
    <property type="project" value="TreeGrafter"/>
</dbReference>
<feature type="region of interest" description="Disordered" evidence="2">
    <location>
        <begin position="213"/>
        <end position="232"/>
    </location>
</feature>
<protein>
    <submittedName>
        <fullName evidence="3">Uncharacterized protein</fullName>
    </submittedName>
</protein>
<dbReference type="InterPro" id="IPR011989">
    <property type="entry name" value="ARM-like"/>
</dbReference>
<dbReference type="AlphaFoldDB" id="A0AAW1SDS2"/>
<feature type="region of interest" description="Disordered" evidence="2">
    <location>
        <begin position="737"/>
        <end position="941"/>
    </location>
</feature>
<sequence length="941" mass="97871">MSKRKRDDAPVQVVETYAEGSGAASKFGQRLDEETLQYFTELQSHLESLEDEEEQQNLIQRAFEEAAGQELKIVTDPTASRVFEALLYRSPPAELLKFQQALLDPEIFLKAVSNPFGSHTLEHIMQAWEQAWDGGMLDPETIQQAIQELAERIVESLDAIMTDKYGSHVARRLLCVLCGRNVSLSGPSSGAATDGSKFLQASSQPLGRLQGGLAAKVGSAPGSRGTQAGAVAGEEAPARFPELLQGVLKGAMQGSDASRPSLTSFCSHPHASPFLQALLLAVKDDMESVERLVGGMLGMKKVEGRKQRNKLGLVGAAHLKELMQGRISSRLVEVMMPLLPEHLLTASFAAIRDDLVSLALHPSANFGVQATFAACTTPEQVEPMVKALVGQTASLLQQSRAGVVAAMVAACGRTQAGQAAVATAVAQAVAAPASKGPVASLLMLGPGPGSELPTPESTGRSSRLAVLGCVILTSLLSFSQEAARPFVEALTALDRNQMMGVGLDPGGSRVMEAALQGPALGPKARKKLLRQLQGGWGLLAAQPGGSHVVEAAYTIAGVKEKERIAQELAAAEEKILSTPRGAKLWLRCGVDAYKQGSDEWRKALGKAAATRQEFAALFGSGSQTSPAISNPAAESAHAQVISSGAAAAPAGNDDADQDSDVSDDSARMYTSGARSSGAAASTEQLHNVAANGAVTGKSRLKRKQSDAESAPVSAETAARQSVGLEIGSMGVVPKQDLGDCGKQVGNDGEGNEKVVRRTGRGKGHAARQKAAKKAKKAAKAAALAQDASVPASNPLPAPAKSKASHESKAEHEQSQKAGASHKKRIAVAAARADGTSSHAAGLKPLKSHKKLKSAAASGQAVPQPGTQGQSDRPNAAAGADTAPQPAAKKKKVKEGKAIKEQLVKSGSRSKKPAAAEKPSAKPGLLQVIEDRTPSKTKPLLA</sequence>
<organism evidence="3 4">
    <name type="scientific">Apatococcus lobatus</name>
    <dbReference type="NCBI Taxonomy" id="904363"/>
    <lineage>
        <taxon>Eukaryota</taxon>
        <taxon>Viridiplantae</taxon>
        <taxon>Chlorophyta</taxon>
        <taxon>core chlorophytes</taxon>
        <taxon>Trebouxiophyceae</taxon>
        <taxon>Chlorellales</taxon>
        <taxon>Chlorellaceae</taxon>
        <taxon>Apatococcus</taxon>
    </lineage>
</organism>
<evidence type="ECO:0000313" key="3">
    <source>
        <dbReference type="EMBL" id="KAK9844418.1"/>
    </source>
</evidence>